<dbReference type="Proteomes" id="UP000324705">
    <property type="component" value="Chromosome 7A"/>
</dbReference>
<name>A0A9R0ZGL4_TRITD</name>
<dbReference type="PANTHER" id="PTHR31744:SF221">
    <property type="entry name" value="NAC DOMAIN-CONTAINING PROTEIN 43-LIKE"/>
    <property type="match status" value="1"/>
</dbReference>
<keyword evidence="8" id="KW-1185">Reference proteome</keyword>
<dbReference type="Gramene" id="TRITD7Av1G166830.2">
    <property type="protein sequence ID" value="TRITD7Av1G166830.2"/>
    <property type="gene ID" value="TRITD7Av1G166830"/>
</dbReference>
<dbReference type="InterPro" id="IPR036093">
    <property type="entry name" value="NAC_dom_sf"/>
</dbReference>
<proteinExistence type="predicted"/>
<gene>
    <name evidence="7" type="ORF">TRITD_7Av1G166830</name>
</gene>
<evidence type="ECO:0000259" key="6">
    <source>
        <dbReference type="PROSITE" id="PS51005"/>
    </source>
</evidence>
<evidence type="ECO:0000256" key="3">
    <source>
        <dbReference type="ARBA" id="ARBA00023163"/>
    </source>
</evidence>
<evidence type="ECO:0000313" key="7">
    <source>
        <dbReference type="EMBL" id="VAI76336.1"/>
    </source>
</evidence>
<evidence type="ECO:0000256" key="1">
    <source>
        <dbReference type="ARBA" id="ARBA00023015"/>
    </source>
</evidence>
<dbReference type="EMBL" id="LT934123">
    <property type="protein sequence ID" value="VAI76336.1"/>
    <property type="molecule type" value="Genomic_DNA"/>
</dbReference>
<dbReference type="Gene3D" id="2.170.150.80">
    <property type="entry name" value="NAC domain"/>
    <property type="match status" value="1"/>
</dbReference>
<dbReference type="AlphaFoldDB" id="A0A9R0ZGL4"/>
<evidence type="ECO:0000313" key="8">
    <source>
        <dbReference type="Proteomes" id="UP000324705"/>
    </source>
</evidence>
<keyword evidence="2" id="KW-0238">DNA-binding</keyword>
<dbReference type="GO" id="GO:0003677">
    <property type="term" value="F:DNA binding"/>
    <property type="evidence" value="ECO:0007669"/>
    <property type="project" value="UniProtKB-KW"/>
</dbReference>
<dbReference type="InterPro" id="IPR003441">
    <property type="entry name" value="NAC-dom"/>
</dbReference>
<evidence type="ECO:0000256" key="2">
    <source>
        <dbReference type="ARBA" id="ARBA00023125"/>
    </source>
</evidence>
<feature type="domain" description="NAC" evidence="6">
    <location>
        <begin position="11"/>
        <end position="182"/>
    </location>
</feature>
<keyword evidence="1" id="KW-0805">Transcription regulation</keyword>
<dbReference type="SUPFAM" id="SSF101941">
    <property type="entry name" value="NAC domain"/>
    <property type="match status" value="1"/>
</dbReference>
<dbReference type="GO" id="GO:0006355">
    <property type="term" value="P:regulation of DNA-templated transcription"/>
    <property type="evidence" value="ECO:0007669"/>
    <property type="project" value="InterPro"/>
</dbReference>
<protein>
    <recommendedName>
        <fullName evidence="6">NAC domain-containing protein</fullName>
    </recommendedName>
</protein>
<keyword evidence="3" id="KW-0804">Transcription</keyword>
<evidence type="ECO:0000256" key="5">
    <source>
        <dbReference type="SAM" id="MobiDB-lite"/>
    </source>
</evidence>
<evidence type="ECO:0000256" key="4">
    <source>
        <dbReference type="ARBA" id="ARBA00023242"/>
    </source>
</evidence>
<keyword evidence="4" id="KW-0539">Nucleus</keyword>
<feature type="region of interest" description="Disordered" evidence="5">
    <location>
        <begin position="141"/>
        <end position="170"/>
    </location>
</feature>
<dbReference type="PANTHER" id="PTHR31744">
    <property type="entry name" value="PROTEIN CUP-SHAPED COTYLEDON 2-RELATED"/>
    <property type="match status" value="1"/>
</dbReference>
<organism evidence="7 8">
    <name type="scientific">Triticum turgidum subsp. durum</name>
    <name type="common">Durum wheat</name>
    <name type="synonym">Triticum durum</name>
    <dbReference type="NCBI Taxonomy" id="4567"/>
    <lineage>
        <taxon>Eukaryota</taxon>
        <taxon>Viridiplantae</taxon>
        <taxon>Streptophyta</taxon>
        <taxon>Embryophyta</taxon>
        <taxon>Tracheophyta</taxon>
        <taxon>Spermatophyta</taxon>
        <taxon>Magnoliopsida</taxon>
        <taxon>Liliopsida</taxon>
        <taxon>Poales</taxon>
        <taxon>Poaceae</taxon>
        <taxon>BOP clade</taxon>
        <taxon>Pooideae</taxon>
        <taxon>Triticodae</taxon>
        <taxon>Triticeae</taxon>
        <taxon>Triticinae</taxon>
        <taxon>Triticum</taxon>
    </lineage>
</organism>
<dbReference type="Pfam" id="PF02365">
    <property type="entry name" value="NAM"/>
    <property type="match status" value="1"/>
</dbReference>
<accession>A0A9R0ZGL4</accession>
<reference evidence="7 8" key="1">
    <citation type="submission" date="2017-09" db="EMBL/GenBank/DDBJ databases">
        <authorList>
            <consortium name="International Durum Wheat Genome Sequencing Consortium (IDWGSC)"/>
            <person name="Milanesi L."/>
        </authorList>
    </citation>
    <scope>NUCLEOTIDE SEQUENCE [LARGE SCALE GENOMIC DNA]</scope>
    <source>
        <strain evidence="8">cv. Svevo</strain>
    </source>
</reference>
<dbReference type="PROSITE" id="PS51005">
    <property type="entry name" value="NAC"/>
    <property type="match status" value="1"/>
</dbReference>
<sequence length="357" mass="38370">MSISVNGQSCVPPGFRFHPTEEELLNYYLRKKVASEEIDLDVIRDVDLNKLEPWDIQEKCKIGSGPQNDWYFFSHKDKKYPTGTRTNRATAAGVIIINTCQPLSLDAAVRHAQVVSAATSSDAGQEDGWVVCRVFKKKHHHKDAGAGNGKRGGGGRDDGGKAARSSSPLYSSDDALDQILHYMGRSCKQEHELSSPRPRTATSRYLRPLETVLGGHGFMKLPPLESPSAAATARNSTTTPLAPKGDGNVEREVAHAEDLHQPHRDGGITDWAMMDRLVASHLNGQHDASTDQLCFDGTAGHAGGNDALDDTAVNGLAFYSAAATRLLGGAAAGSSDDDLWSFARSAASSERLSHVSP</sequence>